<keyword evidence="3" id="KW-1185">Reference proteome</keyword>
<organism evidence="2 3">
    <name type="scientific">Parathielavia hyrcaniae</name>
    <dbReference type="NCBI Taxonomy" id="113614"/>
    <lineage>
        <taxon>Eukaryota</taxon>
        <taxon>Fungi</taxon>
        <taxon>Dikarya</taxon>
        <taxon>Ascomycota</taxon>
        <taxon>Pezizomycotina</taxon>
        <taxon>Sordariomycetes</taxon>
        <taxon>Sordariomycetidae</taxon>
        <taxon>Sordariales</taxon>
        <taxon>Chaetomiaceae</taxon>
        <taxon>Parathielavia</taxon>
    </lineage>
</organism>
<feature type="region of interest" description="Disordered" evidence="1">
    <location>
        <begin position="28"/>
        <end position="55"/>
    </location>
</feature>
<evidence type="ECO:0000256" key="1">
    <source>
        <dbReference type="SAM" id="MobiDB-lite"/>
    </source>
</evidence>
<reference evidence="2" key="2">
    <citation type="submission" date="2023-05" db="EMBL/GenBank/DDBJ databases">
        <authorList>
            <consortium name="Lawrence Berkeley National Laboratory"/>
            <person name="Steindorff A."/>
            <person name="Hensen N."/>
            <person name="Bonometti L."/>
            <person name="Westerberg I."/>
            <person name="Brannstrom I.O."/>
            <person name="Guillou S."/>
            <person name="Cros-Aarteil S."/>
            <person name="Calhoun S."/>
            <person name="Haridas S."/>
            <person name="Kuo A."/>
            <person name="Mondo S."/>
            <person name="Pangilinan J."/>
            <person name="Riley R."/>
            <person name="Labutti K."/>
            <person name="Andreopoulos B."/>
            <person name="Lipzen A."/>
            <person name="Chen C."/>
            <person name="Yanf M."/>
            <person name="Daum C."/>
            <person name="Ng V."/>
            <person name="Clum A."/>
            <person name="Ohm R."/>
            <person name="Martin F."/>
            <person name="Silar P."/>
            <person name="Natvig D."/>
            <person name="Lalanne C."/>
            <person name="Gautier V."/>
            <person name="Ament-Velasquez S.L."/>
            <person name="Kruys A."/>
            <person name="Hutchinson M.I."/>
            <person name="Powell A.J."/>
            <person name="Barry K."/>
            <person name="Miller A.N."/>
            <person name="Grigoriev I.V."/>
            <person name="Debuchy R."/>
            <person name="Gladieux P."/>
            <person name="Thoren M.H."/>
            <person name="Johannesson H."/>
        </authorList>
    </citation>
    <scope>NUCLEOTIDE SEQUENCE</scope>
    <source>
        <strain evidence="2">CBS 757.83</strain>
    </source>
</reference>
<proteinExistence type="predicted"/>
<reference evidence="2" key="1">
    <citation type="journal article" date="2023" name="Mol. Phylogenet. Evol.">
        <title>Genome-scale phylogeny and comparative genomics of the fungal order Sordariales.</title>
        <authorList>
            <person name="Hensen N."/>
            <person name="Bonometti L."/>
            <person name="Westerberg I."/>
            <person name="Brannstrom I.O."/>
            <person name="Guillou S."/>
            <person name="Cros-Aarteil S."/>
            <person name="Calhoun S."/>
            <person name="Haridas S."/>
            <person name="Kuo A."/>
            <person name="Mondo S."/>
            <person name="Pangilinan J."/>
            <person name="Riley R."/>
            <person name="LaButti K."/>
            <person name="Andreopoulos B."/>
            <person name="Lipzen A."/>
            <person name="Chen C."/>
            <person name="Yan M."/>
            <person name="Daum C."/>
            <person name="Ng V."/>
            <person name="Clum A."/>
            <person name="Steindorff A."/>
            <person name="Ohm R.A."/>
            <person name="Martin F."/>
            <person name="Silar P."/>
            <person name="Natvig D.O."/>
            <person name="Lalanne C."/>
            <person name="Gautier V."/>
            <person name="Ament-Velasquez S.L."/>
            <person name="Kruys A."/>
            <person name="Hutchinson M.I."/>
            <person name="Powell A.J."/>
            <person name="Barry K."/>
            <person name="Miller A.N."/>
            <person name="Grigoriev I.V."/>
            <person name="Debuchy R."/>
            <person name="Gladieux P."/>
            <person name="Hiltunen Thoren M."/>
            <person name="Johannesson H."/>
        </authorList>
    </citation>
    <scope>NUCLEOTIDE SEQUENCE</scope>
    <source>
        <strain evidence="2">CBS 757.83</strain>
    </source>
</reference>
<dbReference type="EMBL" id="MU863708">
    <property type="protein sequence ID" value="KAK4096561.1"/>
    <property type="molecule type" value="Genomic_DNA"/>
</dbReference>
<dbReference type="AlphaFoldDB" id="A0AAN6PT44"/>
<gene>
    <name evidence="2" type="ORF">N658DRAFT_348018</name>
</gene>
<comment type="caution">
    <text evidence="2">The sequence shown here is derived from an EMBL/GenBank/DDBJ whole genome shotgun (WGS) entry which is preliminary data.</text>
</comment>
<accession>A0AAN6PT44</accession>
<evidence type="ECO:0000313" key="2">
    <source>
        <dbReference type="EMBL" id="KAK4096561.1"/>
    </source>
</evidence>
<dbReference type="Proteomes" id="UP001305647">
    <property type="component" value="Unassembled WGS sequence"/>
</dbReference>
<protein>
    <submittedName>
        <fullName evidence="2">Uncharacterized protein</fullName>
    </submittedName>
</protein>
<name>A0AAN6PT44_9PEZI</name>
<evidence type="ECO:0000313" key="3">
    <source>
        <dbReference type="Proteomes" id="UP001305647"/>
    </source>
</evidence>
<sequence>MQDPALGSAQLPAFVVLARWLATASKEVKAPSKVRRHSHAAGRTSVTPSIPAGAYPARQRHDRLLEIVAR</sequence>